<dbReference type="AlphaFoldDB" id="A0A7R8VTJ6"/>
<proteinExistence type="predicted"/>
<protein>
    <submittedName>
        <fullName evidence="1">Uncharacterized protein</fullName>
    </submittedName>
</protein>
<dbReference type="EMBL" id="OA572679">
    <property type="protein sequence ID" value="CAD7204586.1"/>
    <property type="molecule type" value="Genomic_DNA"/>
</dbReference>
<name>A0A7R8VTJ6_TIMDO</name>
<gene>
    <name evidence="1" type="ORF">TDIB3V08_LOCUS10743</name>
</gene>
<organism evidence="1">
    <name type="scientific">Timema douglasi</name>
    <name type="common">Walking stick</name>
    <dbReference type="NCBI Taxonomy" id="61478"/>
    <lineage>
        <taxon>Eukaryota</taxon>
        <taxon>Metazoa</taxon>
        <taxon>Ecdysozoa</taxon>
        <taxon>Arthropoda</taxon>
        <taxon>Hexapoda</taxon>
        <taxon>Insecta</taxon>
        <taxon>Pterygota</taxon>
        <taxon>Neoptera</taxon>
        <taxon>Polyneoptera</taxon>
        <taxon>Phasmatodea</taxon>
        <taxon>Timematodea</taxon>
        <taxon>Timematoidea</taxon>
        <taxon>Timematidae</taxon>
        <taxon>Timema</taxon>
    </lineage>
</organism>
<reference evidence="1" key="1">
    <citation type="submission" date="2020-11" db="EMBL/GenBank/DDBJ databases">
        <authorList>
            <person name="Tran Van P."/>
        </authorList>
    </citation>
    <scope>NUCLEOTIDE SEQUENCE</scope>
</reference>
<evidence type="ECO:0000313" key="1">
    <source>
        <dbReference type="EMBL" id="CAD7204586.1"/>
    </source>
</evidence>
<sequence length="170" mass="19208">MCQLSTTSYKHLPSTVFITATVISSLANSHNDGGRNVTNIECDRIAFSSNNNCSEFEQKVTKVKKILSADDSLDRMKEEMEKQISDQPFFTNIEASLESISSSPEYKSYEEIFKDLGGSELEESQDQDKLENLVEDLVKTSAFTVPQDVKENIFSTWNKMLSKKPTRSDQ</sequence>
<accession>A0A7R8VTJ6</accession>